<keyword evidence="4 6" id="KW-0862">Zinc</keyword>
<evidence type="ECO:0000256" key="6">
    <source>
        <dbReference type="RuleBase" id="RU361277"/>
    </source>
</evidence>
<dbReference type="Proteomes" id="UP000462055">
    <property type="component" value="Unassembled WGS sequence"/>
</dbReference>
<dbReference type="CDD" id="cd08279">
    <property type="entry name" value="Zn_ADH_class_III"/>
    <property type="match status" value="1"/>
</dbReference>
<keyword evidence="5 8" id="KW-0560">Oxidoreductase</keyword>
<dbReference type="Gene3D" id="3.40.50.720">
    <property type="entry name" value="NAD(P)-binding Rossmann-like Domain"/>
    <property type="match status" value="1"/>
</dbReference>
<evidence type="ECO:0000256" key="4">
    <source>
        <dbReference type="ARBA" id="ARBA00022833"/>
    </source>
</evidence>
<dbReference type="SUPFAM" id="SSF51735">
    <property type="entry name" value="NAD(P)-binding Rossmann-fold domains"/>
    <property type="match status" value="1"/>
</dbReference>
<dbReference type="InterPro" id="IPR013154">
    <property type="entry name" value="ADH-like_N"/>
</dbReference>
<protein>
    <submittedName>
        <fullName evidence="8">NDMA-dependent alcohol dehydrogenase</fullName>
        <ecNumber evidence="8">1.1.99.36</ecNumber>
    </submittedName>
</protein>
<dbReference type="PANTHER" id="PTHR43350">
    <property type="entry name" value="NAD-DEPENDENT ALCOHOL DEHYDROGENASE"/>
    <property type="match status" value="1"/>
</dbReference>
<organism evidence="8 9">
    <name type="scientific">Actinomadura physcomitrii</name>
    <dbReference type="NCBI Taxonomy" id="2650748"/>
    <lineage>
        <taxon>Bacteria</taxon>
        <taxon>Bacillati</taxon>
        <taxon>Actinomycetota</taxon>
        <taxon>Actinomycetes</taxon>
        <taxon>Streptosporangiales</taxon>
        <taxon>Thermomonosporaceae</taxon>
        <taxon>Actinomadura</taxon>
    </lineage>
</organism>
<dbReference type="InterPro" id="IPR013149">
    <property type="entry name" value="ADH-like_C"/>
</dbReference>
<dbReference type="NCBIfam" id="TIGR03989">
    <property type="entry name" value="Rxyl_3153"/>
    <property type="match status" value="1"/>
</dbReference>
<feature type="domain" description="Enoyl reductase (ER)" evidence="7">
    <location>
        <begin position="15"/>
        <end position="366"/>
    </location>
</feature>
<dbReference type="SMART" id="SM00829">
    <property type="entry name" value="PKS_ER"/>
    <property type="match status" value="1"/>
</dbReference>
<dbReference type="PROSITE" id="PS00059">
    <property type="entry name" value="ADH_ZINC"/>
    <property type="match status" value="1"/>
</dbReference>
<evidence type="ECO:0000313" key="8">
    <source>
        <dbReference type="EMBL" id="MVZ99907.1"/>
    </source>
</evidence>
<evidence type="ECO:0000256" key="1">
    <source>
        <dbReference type="ARBA" id="ARBA00001947"/>
    </source>
</evidence>
<dbReference type="RefSeq" id="WP_151592124.1">
    <property type="nucleotide sequence ID" value="NZ_WBMS02000003.1"/>
</dbReference>
<dbReference type="Pfam" id="PF00107">
    <property type="entry name" value="ADH_zinc_N"/>
    <property type="match status" value="1"/>
</dbReference>
<gene>
    <name evidence="8" type="ORF">F8568_005830</name>
</gene>
<proteinExistence type="inferred from homology"/>
<evidence type="ECO:0000259" key="7">
    <source>
        <dbReference type="SMART" id="SM00829"/>
    </source>
</evidence>
<dbReference type="Gene3D" id="3.90.180.10">
    <property type="entry name" value="Medium-chain alcohol dehydrogenases, catalytic domain"/>
    <property type="match status" value="1"/>
</dbReference>
<dbReference type="InterPro" id="IPR002328">
    <property type="entry name" value="ADH_Zn_CS"/>
</dbReference>
<dbReference type="InterPro" id="IPR020843">
    <property type="entry name" value="ER"/>
</dbReference>
<evidence type="ECO:0000256" key="2">
    <source>
        <dbReference type="ARBA" id="ARBA00008072"/>
    </source>
</evidence>
<dbReference type="EC" id="1.1.99.36" evidence="8"/>
<comment type="caution">
    <text evidence="8">The sequence shown here is derived from an EMBL/GenBank/DDBJ whole genome shotgun (WGS) entry which is preliminary data.</text>
</comment>
<dbReference type="GO" id="GO:0008270">
    <property type="term" value="F:zinc ion binding"/>
    <property type="evidence" value="ECO:0007669"/>
    <property type="project" value="InterPro"/>
</dbReference>
<evidence type="ECO:0000313" key="9">
    <source>
        <dbReference type="Proteomes" id="UP000462055"/>
    </source>
</evidence>
<comment type="cofactor">
    <cofactor evidence="1 6">
        <name>Zn(2+)</name>
        <dbReference type="ChEBI" id="CHEBI:29105"/>
    </cofactor>
</comment>
<dbReference type="InterPro" id="IPR036291">
    <property type="entry name" value="NAD(P)-bd_dom_sf"/>
</dbReference>
<keyword evidence="3 6" id="KW-0479">Metal-binding</keyword>
<sequence length="368" mass="38119">MKAKAAVLWEVGQPWSIEDVEVADPRPGDVLVKMSYAGLCHSDDHNITGDFPAQAPFVGGHEGAGEVVAVGAGVDRVKIGDAVMLLATPTCGVCRFCADGRGYLCDSNAHVLGGLRPDGSAAFHVHDRPIGAYAQLGTFAEYTVVSQTQVLPFERDIPAASAAILSCAVVTGYGAAVRAGQIRPGQTVVVVGTGGVGMSAVQGAQIAGAARVIAVDPVEFKRKQALEFGATHSAPSMEEAIGLVRDLTRGVMADAVVLTVGVLSGEMLAPAAELTAKGGKIVLAAVAPREDDRPHLPLSPFLLSAKSLVGVVFGLTNPASDINAMLDLYRAGVLRVDEMVTRHYALDDITAGYADMHAGENLRGVIAF</sequence>
<dbReference type="PANTHER" id="PTHR43350:SF19">
    <property type="entry name" value="D-GULOSIDE 3-DEHYDROGENASE"/>
    <property type="match status" value="1"/>
</dbReference>
<comment type="similarity">
    <text evidence="2 6">Belongs to the zinc-containing alcohol dehydrogenase family.</text>
</comment>
<evidence type="ECO:0000256" key="5">
    <source>
        <dbReference type="ARBA" id="ARBA00023002"/>
    </source>
</evidence>
<name>A0A6I4M1T1_9ACTN</name>
<dbReference type="InterPro" id="IPR023921">
    <property type="entry name" value="ADH_Zn_actinomycetes"/>
</dbReference>
<dbReference type="AlphaFoldDB" id="A0A6I4M1T1"/>
<keyword evidence="9" id="KW-1185">Reference proteome</keyword>
<dbReference type="GO" id="GO:0016491">
    <property type="term" value="F:oxidoreductase activity"/>
    <property type="evidence" value="ECO:0007669"/>
    <property type="project" value="UniProtKB-KW"/>
</dbReference>
<dbReference type="SUPFAM" id="SSF50129">
    <property type="entry name" value="GroES-like"/>
    <property type="match status" value="2"/>
</dbReference>
<dbReference type="EMBL" id="WBMS02000003">
    <property type="protein sequence ID" value="MVZ99907.1"/>
    <property type="molecule type" value="Genomic_DNA"/>
</dbReference>
<reference evidence="8" key="1">
    <citation type="submission" date="2019-12" db="EMBL/GenBank/DDBJ databases">
        <title>Actinomadura physcomitrii sp. nov., a novel actinomycete isolated from moss [Physcomitrium sphaericum (Ludw) Fuernr].</title>
        <authorList>
            <person name="Zhuang X."/>
        </authorList>
    </citation>
    <scope>NUCLEOTIDE SEQUENCE [LARGE SCALE GENOMIC DNA]</scope>
    <source>
        <strain evidence="8">LD22</strain>
    </source>
</reference>
<evidence type="ECO:0000256" key="3">
    <source>
        <dbReference type="ARBA" id="ARBA00022723"/>
    </source>
</evidence>
<accession>A0A6I4M1T1</accession>
<dbReference type="InterPro" id="IPR011032">
    <property type="entry name" value="GroES-like_sf"/>
</dbReference>
<dbReference type="Pfam" id="PF08240">
    <property type="entry name" value="ADH_N"/>
    <property type="match status" value="1"/>
</dbReference>